<comment type="caution">
    <text evidence="3">The sequence shown here is derived from an EMBL/GenBank/DDBJ whole genome shotgun (WGS) entry which is preliminary data.</text>
</comment>
<dbReference type="Pfam" id="PF00397">
    <property type="entry name" value="WW"/>
    <property type="match status" value="1"/>
</dbReference>
<dbReference type="PANTHER" id="PTHR24216:SF65">
    <property type="entry name" value="PAXILLIN-LIKE PROTEIN 1"/>
    <property type="match status" value="1"/>
</dbReference>
<feature type="compositionally biased region" description="Low complexity" evidence="1">
    <location>
        <begin position="748"/>
        <end position="769"/>
    </location>
</feature>
<feature type="region of interest" description="Disordered" evidence="1">
    <location>
        <begin position="176"/>
        <end position="269"/>
    </location>
</feature>
<dbReference type="InterPro" id="IPR036020">
    <property type="entry name" value="WW_dom_sf"/>
</dbReference>
<name>A0A9W7EKQ0_9STRA</name>
<feature type="region of interest" description="Disordered" evidence="1">
    <location>
        <begin position="744"/>
        <end position="778"/>
    </location>
</feature>
<protein>
    <recommendedName>
        <fullName evidence="2">WW domain-containing protein</fullName>
    </recommendedName>
</protein>
<dbReference type="SUPFAM" id="SSF51045">
    <property type="entry name" value="WW domain"/>
    <property type="match status" value="1"/>
</dbReference>
<organism evidence="3 4">
    <name type="scientific">Triparma strigata</name>
    <dbReference type="NCBI Taxonomy" id="1606541"/>
    <lineage>
        <taxon>Eukaryota</taxon>
        <taxon>Sar</taxon>
        <taxon>Stramenopiles</taxon>
        <taxon>Ochrophyta</taxon>
        <taxon>Bolidophyceae</taxon>
        <taxon>Parmales</taxon>
        <taxon>Triparmaceae</taxon>
        <taxon>Triparma</taxon>
    </lineage>
</organism>
<sequence length="981" mass="104611">MWLRRYCASENMWGANQCSDCPADYYCPGQSLSACWGEGDSGDNAPKIQCPAGTSSPEGADQCLSDNPSPIIVSGMCSSQSSLNGFYQAMSKTASERAYYKNDYGRYIYFDPTCDGSGDNANRWIADSNEPSTTAGNDLDGDGSCFFNGYITSTSMTPPTGTNTWRIWCDGSWTDVPISISPTPTPPTPTPPTPTPPTPTPPTPTPPSPTPPTPTPPTPTPPTPTPPTPTPPTPTPPTPTPPTPTPPTPTPPTPTPPTPTPPVSSYGCSNAGIDTSTDCYDKCAEYRFSVSDVSSSTNNGVSSVGRCSCSGSNSEWEGEFECSSSSATVEPTEPSSNDDNDSGNGNDNDNNDNNNDDGNSGPCSTITIKDLSENICDQLKDKCGENFWAEVDMEGGKYQCSGCSRKSTVYVEIPEEEVEEAASADDLSASGPIFGIYAALAIMFKVGSMLVEWATPGKKDKDDSDEPKGLVQKVKALISIKLKKEGEQKTVYDLGVIPYPVSALTCRLWWLKGTGMITEETNKPMTLKYYFHNKHQLTSLFKGDPLIMSTGLRRREFLFTLITTFAISLVFGSGNFGMSIDNSCFSDCLDPNSCSYSSSSSTGNDGTGEVSMDWKASLLATICGKLISMGGMQAYIEALHKLRISDGRLSKYKSWALSGGIELSWLAILLICQKIEKEATKDSNVDPGTKSSLYMNVAITAIAAENVSSVGSLIATWFFGVGVWKSLPNVWTGSIEVVSDKRVRSDDSTSSSGGISLGLGKSSSTSPSSQTMDRSGNAAPQKPPPGFCYKLWCPCCAVLTHEGCTFNFWLASFFWWCGFTVCCWTPKTRAGGASSNVERGMSFEDIYGKEEEGTVNVNNVAVLDLRNLSPPQSTKPPPALNPMRSMTPQVVAPPPPQVVAPPPPQVIAPPPPQVIAPPPPQVISPPPPAAIAPPPPPAAIAPPPTPPPPQVPSPWSATYDVGQGQYYYANSETGAVQWEKP</sequence>
<dbReference type="EMBL" id="BRXY01000246">
    <property type="protein sequence ID" value="GMH80563.1"/>
    <property type="molecule type" value="Genomic_DNA"/>
</dbReference>
<dbReference type="PROSITE" id="PS51257">
    <property type="entry name" value="PROKAR_LIPOPROTEIN"/>
    <property type="match status" value="1"/>
</dbReference>
<gene>
    <name evidence="3" type="ORF">TrST_g2962</name>
</gene>
<keyword evidence="4" id="KW-1185">Reference proteome</keyword>
<dbReference type="InterPro" id="IPR001202">
    <property type="entry name" value="WW_dom"/>
</dbReference>
<dbReference type="PROSITE" id="PS50020">
    <property type="entry name" value="WW_DOMAIN_2"/>
    <property type="match status" value="1"/>
</dbReference>
<evidence type="ECO:0000313" key="4">
    <source>
        <dbReference type="Proteomes" id="UP001165085"/>
    </source>
</evidence>
<feature type="region of interest" description="Disordered" evidence="1">
    <location>
        <begin position="320"/>
        <end position="361"/>
    </location>
</feature>
<reference evidence="4" key="1">
    <citation type="journal article" date="2023" name="Commun. Biol.">
        <title>Genome analysis of Parmales, the sister group of diatoms, reveals the evolutionary specialization of diatoms from phago-mixotrophs to photoautotrophs.</title>
        <authorList>
            <person name="Ban H."/>
            <person name="Sato S."/>
            <person name="Yoshikawa S."/>
            <person name="Yamada K."/>
            <person name="Nakamura Y."/>
            <person name="Ichinomiya M."/>
            <person name="Sato N."/>
            <person name="Blanc-Mathieu R."/>
            <person name="Endo H."/>
            <person name="Kuwata A."/>
            <person name="Ogata H."/>
        </authorList>
    </citation>
    <scope>NUCLEOTIDE SEQUENCE [LARGE SCALE GENOMIC DNA]</scope>
    <source>
        <strain evidence="4">NIES 3701</strain>
    </source>
</reference>
<dbReference type="AlphaFoldDB" id="A0A9W7EKQ0"/>
<dbReference type="Proteomes" id="UP001165085">
    <property type="component" value="Unassembled WGS sequence"/>
</dbReference>
<proteinExistence type="predicted"/>
<dbReference type="CDD" id="cd00201">
    <property type="entry name" value="WW"/>
    <property type="match status" value="1"/>
</dbReference>
<evidence type="ECO:0000313" key="3">
    <source>
        <dbReference type="EMBL" id="GMH80563.1"/>
    </source>
</evidence>
<evidence type="ECO:0000256" key="1">
    <source>
        <dbReference type="SAM" id="MobiDB-lite"/>
    </source>
</evidence>
<dbReference type="PRINTS" id="PR01217">
    <property type="entry name" value="PRICHEXTENSN"/>
</dbReference>
<feature type="region of interest" description="Disordered" evidence="1">
    <location>
        <begin position="867"/>
        <end position="957"/>
    </location>
</feature>
<evidence type="ECO:0000259" key="2">
    <source>
        <dbReference type="PROSITE" id="PS50020"/>
    </source>
</evidence>
<accession>A0A9W7EKQ0</accession>
<feature type="compositionally biased region" description="Low complexity" evidence="1">
    <location>
        <begin position="342"/>
        <end position="361"/>
    </location>
</feature>
<dbReference type="OrthoDB" id="432175at2759"/>
<dbReference type="PANTHER" id="PTHR24216">
    <property type="entry name" value="PAXILLIN-RELATED"/>
    <property type="match status" value="1"/>
</dbReference>
<feature type="compositionally biased region" description="Pro residues" evidence="1">
    <location>
        <begin position="891"/>
        <end position="952"/>
    </location>
</feature>
<feature type="domain" description="WW" evidence="2">
    <location>
        <begin position="949"/>
        <end position="981"/>
    </location>
</feature>
<feature type="compositionally biased region" description="Pro residues" evidence="1">
    <location>
        <begin position="183"/>
        <end position="262"/>
    </location>
</feature>